<organism evidence="2 3">
    <name type="scientific">Aspergillus pseudotamarii</name>
    <dbReference type="NCBI Taxonomy" id="132259"/>
    <lineage>
        <taxon>Eukaryota</taxon>
        <taxon>Fungi</taxon>
        <taxon>Dikarya</taxon>
        <taxon>Ascomycota</taxon>
        <taxon>Pezizomycotina</taxon>
        <taxon>Eurotiomycetes</taxon>
        <taxon>Eurotiomycetidae</taxon>
        <taxon>Eurotiales</taxon>
        <taxon>Aspergillaceae</taxon>
        <taxon>Aspergillus</taxon>
        <taxon>Aspergillus subgen. Circumdati</taxon>
    </lineage>
</organism>
<name>A0A5N6T355_ASPPS</name>
<dbReference type="RefSeq" id="XP_031916805.1">
    <property type="nucleotide sequence ID" value="XM_032053743.1"/>
</dbReference>
<accession>A0A5N6T355</accession>
<dbReference type="Proteomes" id="UP000325672">
    <property type="component" value="Unassembled WGS sequence"/>
</dbReference>
<dbReference type="GeneID" id="43637953"/>
<dbReference type="OrthoDB" id="2441380at2759"/>
<dbReference type="PANTHER" id="PTHR42076">
    <property type="entry name" value="CYANOVIRIN-N HOMOLOG"/>
    <property type="match status" value="1"/>
</dbReference>
<evidence type="ECO:0000313" key="3">
    <source>
        <dbReference type="Proteomes" id="UP000325672"/>
    </source>
</evidence>
<protein>
    <submittedName>
        <fullName evidence="2">Cyanovirin-N</fullName>
    </submittedName>
</protein>
<dbReference type="Pfam" id="PF08881">
    <property type="entry name" value="CVNH"/>
    <property type="match status" value="1"/>
</dbReference>
<dbReference type="SMART" id="SM01111">
    <property type="entry name" value="CVNH"/>
    <property type="match status" value="1"/>
</dbReference>
<sequence>MDFQSSAQNIRVEGKNILVAELRCEDGQWREARVNLDEHLGNDDGHFQWGGQNFSETAKDVHFAIEGGSNVPVLRAQLRDRNGNYQPRDVNLGERVYNANGYFHFQY</sequence>
<gene>
    <name evidence="2" type="ORF">BDV38DRAFT_239264</name>
</gene>
<dbReference type="InterPro" id="IPR011058">
    <property type="entry name" value="Cyanovirin-N"/>
</dbReference>
<keyword evidence="3" id="KW-1185">Reference proteome</keyword>
<dbReference type="AlphaFoldDB" id="A0A5N6T355"/>
<dbReference type="PANTHER" id="PTHR42076:SF1">
    <property type="entry name" value="CYANOVIRIN-N DOMAIN-CONTAINING PROTEIN"/>
    <property type="match status" value="1"/>
</dbReference>
<dbReference type="Gene3D" id="2.30.60.10">
    <property type="entry name" value="Cyanovirin-N"/>
    <property type="match status" value="1"/>
</dbReference>
<evidence type="ECO:0000313" key="2">
    <source>
        <dbReference type="EMBL" id="KAE8140742.1"/>
    </source>
</evidence>
<reference evidence="2 3" key="1">
    <citation type="submission" date="2019-04" db="EMBL/GenBank/DDBJ databases">
        <title>Friends and foes A comparative genomics study of 23 Aspergillus species from section Flavi.</title>
        <authorList>
            <consortium name="DOE Joint Genome Institute"/>
            <person name="Kjaerbolling I."/>
            <person name="Vesth T."/>
            <person name="Frisvad J.C."/>
            <person name="Nybo J.L."/>
            <person name="Theobald S."/>
            <person name="Kildgaard S."/>
            <person name="Isbrandt T."/>
            <person name="Kuo A."/>
            <person name="Sato A."/>
            <person name="Lyhne E.K."/>
            <person name="Kogle M.E."/>
            <person name="Wiebenga A."/>
            <person name="Kun R.S."/>
            <person name="Lubbers R.J."/>
            <person name="Makela M.R."/>
            <person name="Barry K."/>
            <person name="Chovatia M."/>
            <person name="Clum A."/>
            <person name="Daum C."/>
            <person name="Haridas S."/>
            <person name="He G."/>
            <person name="LaButti K."/>
            <person name="Lipzen A."/>
            <person name="Mondo S."/>
            <person name="Riley R."/>
            <person name="Salamov A."/>
            <person name="Simmons B.A."/>
            <person name="Magnuson J.K."/>
            <person name="Henrissat B."/>
            <person name="Mortensen U.H."/>
            <person name="Larsen T.O."/>
            <person name="Devries R.P."/>
            <person name="Grigoriev I.V."/>
            <person name="Machida M."/>
            <person name="Baker S.E."/>
            <person name="Andersen M.R."/>
        </authorList>
    </citation>
    <scope>NUCLEOTIDE SEQUENCE [LARGE SCALE GENOMIC DNA]</scope>
    <source>
        <strain evidence="2 3">CBS 117625</strain>
    </source>
</reference>
<evidence type="ECO:0000259" key="1">
    <source>
        <dbReference type="SMART" id="SM01111"/>
    </source>
</evidence>
<feature type="domain" description="Cyanovirin-N" evidence="1">
    <location>
        <begin position="2"/>
        <end position="105"/>
    </location>
</feature>
<proteinExistence type="predicted"/>
<dbReference type="SUPFAM" id="SSF51322">
    <property type="entry name" value="Cyanovirin-N"/>
    <property type="match status" value="1"/>
</dbReference>
<dbReference type="InterPro" id="IPR036673">
    <property type="entry name" value="Cyanovirin-N_sf"/>
</dbReference>
<dbReference type="EMBL" id="ML743560">
    <property type="protein sequence ID" value="KAE8140742.1"/>
    <property type="molecule type" value="Genomic_DNA"/>
</dbReference>